<dbReference type="SUPFAM" id="SSF46942">
    <property type="entry name" value="Elongation factor TFIIS domain 2"/>
    <property type="match status" value="1"/>
</dbReference>
<dbReference type="GO" id="GO:0008270">
    <property type="term" value="F:zinc ion binding"/>
    <property type="evidence" value="ECO:0007669"/>
    <property type="project" value="UniProtKB-KW"/>
</dbReference>
<keyword evidence="4" id="KW-0479">Metal-binding</keyword>
<name>A0A2N3NFQ4_9PEZI</name>
<dbReference type="EMBL" id="NLAX01000008">
    <property type="protein sequence ID" value="PKS11306.1"/>
    <property type="molecule type" value="Genomic_DNA"/>
</dbReference>
<evidence type="ECO:0000256" key="5">
    <source>
        <dbReference type="ARBA" id="ARBA00022771"/>
    </source>
</evidence>
<dbReference type="PROSITE" id="PS51321">
    <property type="entry name" value="TFIIS_CENTRAL"/>
    <property type="match status" value="1"/>
</dbReference>
<evidence type="ECO:0000256" key="3">
    <source>
        <dbReference type="ARBA" id="ARBA00021616"/>
    </source>
</evidence>
<dbReference type="InterPro" id="IPR012921">
    <property type="entry name" value="SPOC_C"/>
</dbReference>
<dbReference type="InterPro" id="IPR013083">
    <property type="entry name" value="Znf_RING/FYVE/PHD"/>
</dbReference>
<dbReference type="GO" id="GO:0031564">
    <property type="term" value="P:transcription antitermination"/>
    <property type="evidence" value="ECO:0007669"/>
    <property type="project" value="TreeGrafter"/>
</dbReference>
<dbReference type="InParanoid" id="A0A2N3NFQ4"/>
<feature type="compositionally biased region" description="Polar residues" evidence="8">
    <location>
        <begin position="279"/>
        <end position="304"/>
    </location>
</feature>
<dbReference type="Gene3D" id="3.30.40.10">
    <property type="entry name" value="Zinc/RING finger domain, C3HC4 (zinc finger)"/>
    <property type="match status" value="1"/>
</dbReference>
<feature type="compositionally biased region" description="Basic and acidic residues" evidence="8">
    <location>
        <begin position="252"/>
        <end position="265"/>
    </location>
</feature>
<dbReference type="Pfam" id="PF07744">
    <property type="entry name" value="SPOC"/>
    <property type="match status" value="1"/>
</dbReference>
<evidence type="ECO:0000256" key="1">
    <source>
        <dbReference type="ARBA" id="ARBA00002311"/>
    </source>
</evidence>
<keyword evidence="6" id="KW-0862">Zinc</keyword>
<evidence type="ECO:0000256" key="4">
    <source>
        <dbReference type="ARBA" id="ARBA00022723"/>
    </source>
</evidence>
<dbReference type="GO" id="GO:0000977">
    <property type="term" value="F:RNA polymerase II transcription regulatory region sequence-specific DNA binding"/>
    <property type="evidence" value="ECO:0007669"/>
    <property type="project" value="TreeGrafter"/>
</dbReference>
<dbReference type="Proteomes" id="UP000233524">
    <property type="component" value="Unassembled WGS sequence"/>
</dbReference>
<protein>
    <recommendedName>
        <fullName evidence="3">Transcription factor BYE1</fullName>
    </recommendedName>
</protein>
<keyword evidence="5" id="KW-0863">Zinc-finger</keyword>
<feature type="region of interest" description="Disordered" evidence="8">
    <location>
        <begin position="744"/>
        <end position="805"/>
    </location>
</feature>
<dbReference type="Pfam" id="PF07500">
    <property type="entry name" value="TFIIS_M"/>
    <property type="match status" value="1"/>
</dbReference>
<comment type="function">
    <text evidence="1">Negative regulator of transcription elongation.</text>
</comment>
<keyword evidence="11" id="KW-1185">Reference proteome</keyword>
<dbReference type="AlphaFoldDB" id="A0A2N3NFQ4"/>
<dbReference type="GO" id="GO:0001139">
    <property type="term" value="F:RNA polymerase II complex recruiting activity"/>
    <property type="evidence" value="ECO:0007669"/>
    <property type="project" value="TreeGrafter"/>
</dbReference>
<evidence type="ECO:0000256" key="2">
    <source>
        <dbReference type="ARBA" id="ARBA00011050"/>
    </source>
</evidence>
<proteinExistence type="inferred from homology"/>
<feature type="region of interest" description="Disordered" evidence="8">
    <location>
        <begin position="181"/>
        <end position="265"/>
    </location>
</feature>
<dbReference type="Gene3D" id="1.10.472.30">
    <property type="entry name" value="Transcription elongation factor S-II, central domain"/>
    <property type="match status" value="1"/>
</dbReference>
<keyword evidence="7" id="KW-0175">Coiled coil</keyword>
<gene>
    <name evidence="10" type="ORF">jhhlp_003068</name>
</gene>
<feature type="domain" description="TFIIS central" evidence="9">
    <location>
        <begin position="320"/>
        <end position="445"/>
    </location>
</feature>
<sequence>MSGKPLRTRTATCVGGRSVATSYPSPMMHTDVERPAPAGSPITSRESVNRRHADPQPPLTTGEAEPRRSVRATKGQHTKSFDQLDQPAEAPKRRGKRGKKAADEKQEEPEEEIIRCVCGATEQAEDSGEPWIACDTCGAWQHNVCMGMSVFTEDLPNHYYCEKCNPAEHKELLEGIAKGEKPWEERRAKYEAESEKKKKKGRRGRGKRVSDSKDGREQGEESTPAPRRSKSPGPEVKKEKDGPSKLTGKRKSRDDSQDDDSKVRTTDFMLDSDGSMLTFTSSQASGPASKLQKVSDSKAMSSGYTPPEDLAKGLADLPDNRQGPVKVLLKSLTHALNLAIKKNNYALKEGETVEDKAEKHALQIERAVFDSHPNNKEYAGQCRTLAFNLKNNEDLSSNLFNQKLSPTSLAVMTSNELASKELQRELAEMKAKVDKQSILIAEEGPRVRRTHKGEEFVESDNEMQADEETPTFAAKPGARDGSGGPSRKASESVGPESGKPPLTVDTQHSPRQSDFDLSKVFSSVKSPTLNGPGRRTSSGTFGPAGGPGVDPEIDRLLQDENDSPPYSPTEDNDPDVVWRGHLVMNSLADIPANIKYIGGANLAADKVVPWTSLIPKRLSVAGRIDQQKAVEYLCGLRYNQFTDVVVTSILPASETYRAEFDAVYNYFVSKQRYGVIGDKGVANVRDTYLVPVVPGEGNHPEFMLNLAVNLIPQKRTEPMLLAVFVYRDDARLMRAGQAAVAATSTATTPGPGGVSAISPQVPQGQFPTPSATPATPGPQPATPAGQHPVEATEASRHKAQMQGQQMASDILGPLHSAPTVQFLLPMAYQMTKTEWEIIRELLESDLKAREDLQHLSMLLERHGNARKEAQGNGPSPLAATTIPMQGLQHPTAGASANGQQA</sequence>
<feature type="region of interest" description="Disordered" evidence="8">
    <location>
        <begin position="865"/>
        <end position="901"/>
    </location>
</feature>
<dbReference type="SMART" id="SM00249">
    <property type="entry name" value="PHD"/>
    <property type="match status" value="1"/>
</dbReference>
<dbReference type="PROSITE" id="PS01359">
    <property type="entry name" value="ZF_PHD_1"/>
    <property type="match status" value="1"/>
</dbReference>
<feature type="region of interest" description="Disordered" evidence="8">
    <location>
        <begin position="279"/>
        <end position="317"/>
    </location>
</feature>
<evidence type="ECO:0000256" key="7">
    <source>
        <dbReference type="SAM" id="Coils"/>
    </source>
</evidence>
<dbReference type="GO" id="GO:0005634">
    <property type="term" value="C:nucleus"/>
    <property type="evidence" value="ECO:0007669"/>
    <property type="project" value="TreeGrafter"/>
</dbReference>
<feature type="compositionally biased region" description="Polar residues" evidence="8">
    <location>
        <begin position="757"/>
        <end position="766"/>
    </location>
</feature>
<evidence type="ECO:0000256" key="6">
    <source>
        <dbReference type="ARBA" id="ARBA00022833"/>
    </source>
</evidence>
<feature type="compositionally biased region" description="Basic and acidic residues" evidence="8">
    <location>
        <begin position="181"/>
        <end position="196"/>
    </location>
</feature>
<evidence type="ECO:0000259" key="9">
    <source>
        <dbReference type="PROSITE" id="PS51321"/>
    </source>
</evidence>
<feature type="region of interest" description="Disordered" evidence="8">
    <location>
        <begin position="1"/>
        <end position="112"/>
    </location>
</feature>
<dbReference type="InterPro" id="IPR019786">
    <property type="entry name" value="Zinc_finger_PHD-type_CS"/>
</dbReference>
<dbReference type="InterPro" id="IPR003618">
    <property type="entry name" value="TFIIS_cen_dom"/>
</dbReference>
<accession>A0A2N3NFQ4</accession>
<dbReference type="SMART" id="SM00510">
    <property type="entry name" value="TFS2M"/>
    <property type="match status" value="1"/>
</dbReference>
<feature type="compositionally biased region" description="Basic and acidic residues" evidence="8">
    <location>
        <begin position="208"/>
        <end position="219"/>
    </location>
</feature>
<feature type="compositionally biased region" description="Basic residues" evidence="8">
    <location>
        <begin position="197"/>
        <end position="207"/>
    </location>
</feature>
<dbReference type="GO" id="GO:0031440">
    <property type="term" value="P:regulation of mRNA 3'-end processing"/>
    <property type="evidence" value="ECO:0007669"/>
    <property type="project" value="TreeGrafter"/>
</dbReference>
<dbReference type="STRING" id="41688.A0A2N3NFQ4"/>
<dbReference type="VEuPathDB" id="FungiDB:jhhlp_003068"/>
<dbReference type="Pfam" id="PF23257">
    <property type="entry name" value="DUF7071"/>
    <property type="match status" value="1"/>
</dbReference>
<dbReference type="OrthoDB" id="79252at2759"/>
<dbReference type="InterPro" id="IPR055499">
    <property type="entry name" value="DUF7071"/>
</dbReference>
<dbReference type="CDD" id="cd21538">
    <property type="entry name" value="SPOC_TFIIS"/>
    <property type="match status" value="1"/>
</dbReference>
<dbReference type="SUPFAM" id="SSF57903">
    <property type="entry name" value="FYVE/PHD zinc finger"/>
    <property type="match status" value="1"/>
</dbReference>
<feature type="compositionally biased region" description="Polar residues" evidence="8">
    <location>
        <begin position="520"/>
        <end position="540"/>
    </location>
</feature>
<feature type="region of interest" description="Disordered" evidence="8">
    <location>
        <begin position="444"/>
        <end position="575"/>
    </location>
</feature>
<feature type="compositionally biased region" description="Acidic residues" evidence="8">
    <location>
        <begin position="456"/>
        <end position="469"/>
    </location>
</feature>
<feature type="coiled-coil region" evidence="7">
    <location>
        <begin position="412"/>
        <end position="439"/>
    </location>
</feature>
<dbReference type="InterPro" id="IPR011011">
    <property type="entry name" value="Znf_FYVE_PHD"/>
</dbReference>
<dbReference type="GO" id="GO:0006362">
    <property type="term" value="P:transcription elongation by RNA polymerase I"/>
    <property type="evidence" value="ECO:0007669"/>
    <property type="project" value="TreeGrafter"/>
</dbReference>
<evidence type="ECO:0000313" key="11">
    <source>
        <dbReference type="Proteomes" id="UP000233524"/>
    </source>
</evidence>
<organism evidence="10 11">
    <name type="scientific">Lomentospora prolificans</name>
    <dbReference type="NCBI Taxonomy" id="41688"/>
    <lineage>
        <taxon>Eukaryota</taxon>
        <taxon>Fungi</taxon>
        <taxon>Dikarya</taxon>
        <taxon>Ascomycota</taxon>
        <taxon>Pezizomycotina</taxon>
        <taxon>Sordariomycetes</taxon>
        <taxon>Hypocreomycetidae</taxon>
        <taxon>Microascales</taxon>
        <taxon>Microascaceae</taxon>
        <taxon>Lomentospora</taxon>
    </lineage>
</organism>
<dbReference type="Pfam" id="PF20826">
    <property type="entry name" value="PHD_5"/>
    <property type="match status" value="1"/>
</dbReference>
<reference evidence="10 11" key="1">
    <citation type="journal article" date="2017" name="G3 (Bethesda)">
        <title>First Draft Genome Sequence of the Pathogenic Fungus Lomentospora prolificans (Formerly Scedosporium prolificans).</title>
        <authorList>
            <person name="Luo R."/>
            <person name="Zimin A."/>
            <person name="Workman R."/>
            <person name="Fan Y."/>
            <person name="Pertea G."/>
            <person name="Grossman N."/>
            <person name="Wear M.P."/>
            <person name="Jia B."/>
            <person name="Miller H."/>
            <person name="Casadevall A."/>
            <person name="Timp W."/>
            <person name="Zhang S.X."/>
            <person name="Salzberg S.L."/>
        </authorList>
    </citation>
    <scope>NUCLEOTIDE SEQUENCE [LARGE SCALE GENOMIC DNA]</scope>
    <source>
        <strain evidence="10 11">JHH-5317</strain>
    </source>
</reference>
<dbReference type="InterPro" id="IPR001965">
    <property type="entry name" value="Znf_PHD"/>
</dbReference>
<dbReference type="PANTHER" id="PTHR11477">
    <property type="entry name" value="TRANSCRIPTION FACTOR S-II ZINC FINGER DOMAIN-CONTAINING PROTEIN"/>
    <property type="match status" value="1"/>
</dbReference>
<comment type="similarity">
    <text evidence="2">Belongs to the BYE1 family.</text>
</comment>
<dbReference type="GO" id="GO:0006368">
    <property type="term" value="P:transcription elongation by RNA polymerase II"/>
    <property type="evidence" value="ECO:0007669"/>
    <property type="project" value="TreeGrafter"/>
</dbReference>
<evidence type="ECO:0000313" key="10">
    <source>
        <dbReference type="EMBL" id="PKS11306.1"/>
    </source>
</evidence>
<dbReference type="InterPro" id="IPR036575">
    <property type="entry name" value="TFIIS_cen_dom_sf"/>
</dbReference>
<dbReference type="PANTHER" id="PTHR11477:SF11">
    <property type="entry name" value="TRANSCRIPTION FACTOR BYE1"/>
    <property type="match status" value="1"/>
</dbReference>
<comment type="caution">
    <text evidence="10">The sequence shown here is derived from an EMBL/GenBank/DDBJ whole genome shotgun (WGS) entry which is preliminary data.</text>
</comment>
<evidence type="ECO:0000256" key="8">
    <source>
        <dbReference type="SAM" id="MobiDB-lite"/>
    </source>
</evidence>